<feature type="chain" id="PRO_5009622553" evidence="1">
    <location>
        <begin position="20"/>
        <end position="316"/>
    </location>
</feature>
<dbReference type="AlphaFoldDB" id="A0A1J3H8T2"/>
<organism evidence="2">
    <name type="scientific">Noccaea caerulescens</name>
    <name type="common">Alpine penny-cress</name>
    <name type="synonym">Thlaspi caerulescens</name>
    <dbReference type="NCBI Taxonomy" id="107243"/>
    <lineage>
        <taxon>Eukaryota</taxon>
        <taxon>Viridiplantae</taxon>
        <taxon>Streptophyta</taxon>
        <taxon>Embryophyta</taxon>
        <taxon>Tracheophyta</taxon>
        <taxon>Spermatophyta</taxon>
        <taxon>Magnoliopsida</taxon>
        <taxon>eudicotyledons</taxon>
        <taxon>Gunneridae</taxon>
        <taxon>Pentapetalae</taxon>
        <taxon>rosids</taxon>
        <taxon>malvids</taxon>
        <taxon>Brassicales</taxon>
        <taxon>Brassicaceae</taxon>
        <taxon>Coluteocarpeae</taxon>
        <taxon>Noccaea</taxon>
    </lineage>
</organism>
<dbReference type="EMBL" id="GEVL01012612">
    <property type="protein sequence ID" value="JAU64729.1"/>
    <property type="molecule type" value="Transcribed_RNA"/>
</dbReference>
<evidence type="ECO:0000313" key="2">
    <source>
        <dbReference type="EMBL" id="JAU64729.1"/>
    </source>
</evidence>
<sequence length="316" mass="34745">MSFLLFPLLSLSLMRLLLCISLLLSISFLRCASPSPVAVSRRYVEFLRSKLSSSTSFISPEEIVRASGFSHLWVNRLSHLTHPLTEPPDLQPPSSLSLPNVLGVSARDLCSGVTSGDDLFRCGASDGQSWNTDVLSCSSPNHHSTEPSRPIELIRWAWPKTPYLDRLLSTCFKLGPIDIVAHIDRLVSSLPLGSCNAGMFSTPLVWKMFNISPSSTGMERSFPPSSFHKERTFPHPSFSMRSELFSVSRLSKFYNILSALLSCVMVCTGPKGATGFASSYSGSRSWFSTSQSHPIVTRLHQSGLADFSSDAFELCL</sequence>
<protein>
    <submittedName>
        <fullName evidence="2">Uncharacterized protein</fullName>
    </submittedName>
</protein>
<gene>
    <name evidence="2" type="ORF">LE_TR20695_c1_g1_i1_g.66307</name>
</gene>
<evidence type="ECO:0000256" key="1">
    <source>
        <dbReference type="SAM" id="SignalP"/>
    </source>
</evidence>
<reference evidence="2" key="1">
    <citation type="submission" date="2016-07" db="EMBL/GenBank/DDBJ databases">
        <title>De novo transcriptome assembly of four accessions of the metal hyperaccumulator plant Noccaea caerulescens.</title>
        <authorList>
            <person name="Blande D."/>
            <person name="Halimaa P."/>
            <person name="Tervahauta A.I."/>
            <person name="Aarts M.G."/>
            <person name="Karenlampi S.O."/>
        </authorList>
    </citation>
    <scope>NUCLEOTIDE SEQUENCE</scope>
</reference>
<name>A0A1J3H8T2_NOCCA</name>
<keyword evidence="1" id="KW-0732">Signal</keyword>
<proteinExistence type="predicted"/>
<feature type="signal peptide" evidence="1">
    <location>
        <begin position="1"/>
        <end position="19"/>
    </location>
</feature>
<accession>A0A1J3H8T2</accession>